<evidence type="ECO:0000256" key="1">
    <source>
        <dbReference type="PROSITE-ProRule" id="PRU00023"/>
    </source>
</evidence>
<dbReference type="PROSITE" id="PS50297">
    <property type="entry name" value="ANK_REP_REGION"/>
    <property type="match status" value="5"/>
</dbReference>
<feature type="repeat" description="ANK" evidence="1">
    <location>
        <begin position="271"/>
        <end position="303"/>
    </location>
</feature>
<dbReference type="InterPro" id="IPR036770">
    <property type="entry name" value="Ankyrin_rpt-contain_sf"/>
</dbReference>
<dbReference type="InterPro" id="IPR000535">
    <property type="entry name" value="MSP_dom"/>
</dbReference>
<dbReference type="Gene3D" id="2.60.40.10">
    <property type="entry name" value="Immunoglobulins"/>
    <property type="match status" value="1"/>
</dbReference>
<proteinExistence type="predicted"/>
<dbReference type="Pfam" id="PF12796">
    <property type="entry name" value="Ank_2"/>
    <property type="match status" value="3"/>
</dbReference>
<dbReference type="PRINTS" id="PR01415">
    <property type="entry name" value="ANKYRIN"/>
</dbReference>
<feature type="repeat" description="ANK" evidence="1">
    <location>
        <begin position="238"/>
        <end position="270"/>
    </location>
</feature>
<dbReference type="PROSITE" id="PS50088">
    <property type="entry name" value="ANK_REPEAT"/>
    <property type="match status" value="7"/>
</dbReference>
<dbReference type="PANTHER" id="PTHR24118:SF99">
    <property type="entry name" value="POTE ANKYRIN DOMAIN FAMILY MEMBER 3C-RELATED"/>
    <property type="match status" value="1"/>
</dbReference>
<feature type="repeat" description="ANK" evidence="1">
    <location>
        <begin position="392"/>
        <end position="424"/>
    </location>
</feature>
<evidence type="ECO:0000313" key="3">
    <source>
        <dbReference type="EMBL" id="KAJ0221860.1"/>
    </source>
</evidence>
<sequence>MDRLISLEPSNMVVIRIEHGQKCSGELTLKNVMYTMPVAFRLQPVNKARYTVKPQSGIISPLTTLTVEITYDFHQNSSLPTSVPYCDDTFLLHSVVVPGAAMKNPSSTHDSVPNDWFTARKKQVFVDSGIRVMFVGSVVMASLVKNGSIDEIRDVLEKSDPISRAVDSVDNEGQPLLHLAIGQSRPDLVQLMLEFEPDIEARNRLGSTPLEAAAASGESLIVELLLAHRASTERSETSTWGAIHLAAGGGHVDVLRLLLLKGADVNMMTKDGNTGLHLAVEEHRRDCARLLLASGAQVNIRNSGDGDTPLHIAAALGDEYMVKLLLQKGAYKDIRNQSRKTAYEVAAEQGHTKLFDALGLGDRLCVAARKGEVRTINRILESGALINGQDQHGWTVLHRASFKGRTEVVRFLIEKGVDINLRDEDGYTALHCAVESGHVDVLELLVKKGADVDARTSKGATAMQIAESLNYSGIKRVLIQGGASKDEFTHVTKIAPAFAGKNGGRSEKDMGSMKKRNARAKALRDSFDLSSTPLAAI</sequence>
<dbReference type="InterPro" id="IPR013783">
    <property type="entry name" value="Ig-like_fold"/>
</dbReference>
<dbReference type="PANTHER" id="PTHR24118">
    <property type="entry name" value="POTE ANKYRIN DOMAIN"/>
    <property type="match status" value="1"/>
</dbReference>
<dbReference type="Gramene" id="rna-gnl|WGS:NBSK|LSAT_2X103561_mrna">
    <property type="protein sequence ID" value="cds-PLY94855.1"/>
    <property type="gene ID" value="gene-LSAT_2X103561"/>
</dbReference>
<dbReference type="SUPFAM" id="SSF48403">
    <property type="entry name" value="Ankyrin repeat"/>
    <property type="match status" value="1"/>
</dbReference>
<dbReference type="SUPFAM" id="SSF49354">
    <property type="entry name" value="PapD-like"/>
    <property type="match status" value="1"/>
</dbReference>
<feature type="repeat" description="ANK" evidence="1">
    <location>
        <begin position="205"/>
        <end position="237"/>
    </location>
</feature>
<dbReference type="EMBL" id="NBSK02000002">
    <property type="protein sequence ID" value="KAJ0221860.1"/>
    <property type="molecule type" value="Genomic_DNA"/>
</dbReference>
<keyword evidence="1" id="KW-0040">ANK repeat</keyword>
<dbReference type="InterPro" id="IPR008962">
    <property type="entry name" value="PapD-like_sf"/>
</dbReference>
<evidence type="ECO:0000259" key="2">
    <source>
        <dbReference type="PROSITE" id="PS50202"/>
    </source>
</evidence>
<feature type="domain" description="MSP" evidence="2">
    <location>
        <begin position="4"/>
        <end position="135"/>
    </location>
</feature>
<evidence type="ECO:0000313" key="4">
    <source>
        <dbReference type="Proteomes" id="UP000235145"/>
    </source>
</evidence>
<dbReference type="AlphaFoldDB" id="A0A9R1XNV3"/>
<reference evidence="3 4" key="1">
    <citation type="journal article" date="2017" name="Nat. Commun.">
        <title>Genome assembly with in vitro proximity ligation data and whole-genome triplication in lettuce.</title>
        <authorList>
            <person name="Reyes-Chin-Wo S."/>
            <person name="Wang Z."/>
            <person name="Yang X."/>
            <person name="Kozik A."/>
            <person name="Arikit S."/>
            <person name="Song C."/>
            <person name="Xia L."/>
            <person name="Froenicke L."/>
            <person name="Lavelle D.O."/>
            <person name="Truco M.J."/>
            <person name="Xia R."/>
            <person name="Zhu S."/>
            <person name="Xu C."/>
            <person name="Xu H."/>
            <person name="Xu X."/>
            <person name="Cox K."/>
            <person name="Korf I."/>
            <person name="Meyers B.C."/>
            <person name="Michelmore R.W."/>
        </authorList>
    </citation>
    <scope>NUCLEOTIDE SEQUENCE [LARGE SCALE GENOMIC DNA]</scope>
    <source>
        <strain evidence="4">cv. Salinas</strain>
        <tissue evidence="3">Seedlings</tissue>
    </source>
</reference>
<protein>
    <recommendedName>
        <fullName evidence="2">MSP domain-containing protein</fullName>
    </recommendedName>
</protein>
<dbReference type="SMART" id="SM00248">
    <property type="entry name" value="ANK"/>
    <property type="match status" value="8"/>
</dbReference>
<dbReference type="PROSITE" id="PS50202">
    <property type="entry name" value="MSP"/>
    <property type="match status" value="1"/>
</dbReference>
<feature type="repeat" description="ANK" evidence="1">
    <location>
        <begin position="425"/>
        <end position="457"/>
    </location>
</feature>
<feature type="repeat" description="ANK" evidence="1">
    <location>
        <begin position="305"/>
        <end position="337"/>
    </location>
</feature>
<feature type="repeat" description="ANK" evidence="1">
    <location>
        <begin position="172"/>
        <end position="204"/>
    </location>
</feature>
<dbReference type="Pfam" id="PF00635">
    <property type="entry name" value="Motile_Sperm"/>
    <property type="match status" value="1"/>
</dbReference>
<dbReference type="OrthoDB" id="194358at2759"/>
<keyword evidence="4" id="KW-1185">Reference proteome</keyword>
<comment type="caution">
    <text evidence="3">The sequence shown here is derived from an EMBL/GenBank/DDBJ whole genome shotgun (WGS) entry which is preliminary data.</text>
</comment>
<gene>
    <name evidence="3" type="ORF">LSAT_V11C200087840</name>
</gene>
<dbReference type="InterPro" id="IPR002110">
    <property type="entry name" value="Ankyrin_rpt"/>
</dbReference>
<accession>A0A9R1XNV3</accession>
<dbReference type="Pfam" id="PF00023">
    <property type="entry name" value="Ank"/>
    <property type="match status" value="1"/>
</dbReference>
<name>A0A9R1XNV3_LACSA</name>
<dbReference type="SMR" id="A0A9R1XNV3"/>
<dbReference type="Proteomes" id="UP000235145">
    <property type="component" value="Unassembled WGS sequence"/>
</dbReference>
<organism evidence="3 4">
    <name type="scientific">Lactuca sativa</name>
    <name type="common">Garden lettuce</name>
    <dbReference type="NCBI Taxonomy" id="4236"/>
    <lineage>
        <taxon>Eukaryota</taxon>
        <taxon>Viridiplantae</taxon>
        <taxon>Streptophyta</taxon>
        <taxon>Embryophyta</taxon>
        <taxon>Tracheophyta</taxon>
        <taxon>Spermatophyta</taxon>
        <taxon>Magnoliopsida</taxon>
        <taxon>eudicotyledons</taxon>
        <taxon>Gunneridae</taxon>
        <taxon>Pentapetalae</taxon>
        <taxon>asterids</taxon>
        <taxon>campanulids</taxon>
        <taxon>Asterales</taxon>
        <taxon>Asteraceae</taxon>
        <taxon>Cichorioideae</taxon>
        <taxon>Cichorieae</taxon>
        <taxon>Lactucinae</taxon>
        <taxon>Lactuca</taxon>
    </lineage>
</organism>
<dbReference type="Gene3D" id="1.25.40.20">
    <property type="entry name" value="Ankyrin repeat-containing domain"/>
    <property type="match status" value="3"/>
</dbReference>